<evidence type="ECO:0000256" key="1">
    <source>
        <dbReference type="ARBA" id="ARBA00004496"/>
    </source>
</evidence>
<dbReference type="EMBL" id="JAVYJV010000016">
    <property type="protein sequence ID" value="KAK4350391.1"/>
    <property type="molecule type" value="Genomic_DNA"/>
</dbReference>
<keyword evidence="3" id="KW-0203">Cytokinin biosynthesis</keyword>
<dbReference type="GO" id="GO:0009736">
    <property type="term" value="P:cytokinin-activated signaling pathway"/>
    <property type="evidence" value="ECO:0007669"/>
    <property type="project" value="UniProtKB-KW"/>
</dbReference>
<evidence type="ECO:0000256" key="5">
    <source>
        <dbReference type="ARBA" id="ARBA00023242"/>
    </source>
</evidence>
<gene>
    <name evidence="8" type="ORF">RND71_029704</name>
</gene>
<evidence type="ECO:0000256" key="2">
    <source>
        <dbReference type="ARBA" id="ARBA00022490"/>
    </source>
</evidence>
<keyword evidence="5" id="KW-0539">Nucleus</keyword>
<dbReference type="Proteomes" id="UP001291623">
    <property type="component" value="Unassembled WGS sequence"/>
</dbReference>
<evidence type="ECO:0000256" key="3">
    <source>
        <dbReference type="ARBA" id="ARBA00022712"/>
    </source>
</evidence>
<feature type="compositionally biased region" description="Basic residues" evidence="7">
    <location>
        <begin position="135"/>
        <end position="144"/>
    </location>
</feature>
<dbReference type="PANTHER" id="PTHR33347:SF31">
    <property type="entry name" value="PROTEIN SOB FIVE-LIKE 1"/>
    <property type="match status" value="1"/>
</dbReference>
<dbReference type="GO" id="GO:0005737">
    <property type="term" value="C:cytoplasm"/>
    <property type="evidence" value="ECO:0007669"/>
    <property type="project" value="UniProtKB-SubCell"/>
</dbReference>
<accession>A0AAE1RFZ9</accession>
<feature type="compositionally biased region" description="Acidic residues" evidence="7">
    <location>
        <begin position="28"/>
        <end position="46"/>
    </location>
</feature>
<reference evidence="8" key="1">
    <citation type="submission" date="2023-12" db="EMBL/GenBank/DDBJ databases">
        <title>Genome assembly of Anisodus tanguticus.</title>
        <authorList>
            <person name="Wang Y.-J."/>
        </authorList>
    </citation>
    <scope>NUCLEOTIDE SEQUENCE</scope>
    <source>
        <strain evidence="8">KB-2021</strain>
        <tissue evidence="8">Leaf</tissue>
    </source>
</reference>
<evidence type="ECO:0000313" key="9">
    <source>
        <dbReference type="Proteomes" id="UP001291623"/>
    </source>
</evidence>
<dbReference type="InterPro" id="IPR044670">
    <property type="entry name" value="SOFL"/>
</dbReference>
<name>A0AAE1RFZ9_9SOLA</name>
<dbReference type="GO" id="GO:0009691">
    <property type="term" value="P:cytokinin biosynthetic process"/>
    <property type="evidence" value="ECO:0007669"/>
    <property type="project" value="UniProtKB-KW"/>
</dbReference>
<proteinExistence type="inferred from homology"/>
<comment type="similarity">
    <text evidence="6">Belongs to the SOFL plant protein family.</text>
</comment>
<comment type="subcellular location">
    <subcellularLocation>
        <location evidence="1">Cytoplasm</location>
    </subcellularLocation>
</comment>
<keyword evidence="2" id="KW-0963">Cytoplasm</keyword>
<sequence length="144" mass="15713">MEPNSHISNEGEECQSSESGWTMYIGSPDDDEMNYEGDFDEDEEDVGRDHKNINDDDDDTDDSMASDASSGPSHIVRNANKSTQIPKEKGNIGKGCSNNKANMKKGSVKNQEKGEYSVYSAKGAKVPSNGEKVKKSSIWKGKGK</sequence>
<dbReference type="PANTHER" id="PTHR33347">
    <property type="entry name" value="OSJNBA0091C07.3 PROTEIN"/>
    <property type="match status" value="1"/>
</dbReference>
<feature type="compositionally biased region" description="Acidic residues" evidence="7">
    <location>
        <begin position="55"/>
        <end position="64"/>
    </location>
</feature>
<comment type="caution">
    <text evidence="8">The sequence shown here is derived from an EMBL/GenBank/DDBJ whole genome shotgun (WGS) entry which is preliminary data.</text>
</comment>
<evidence type="ECO:0000256" key="7">
    <source>
        <dbReference type="SAM" id="MobiDB-lite"/>
    </source>
</evidence>
<organism evidence="8 9">
    <name type="scientific">Anisodus tanguticus</name>
    <dbReference type="NCBI Taxonomy" id="243964"/>
    <lineage>
        <taxon>Eukaryota</taxon>
        <taxon>Viridiplantae</taxon>
        <taxon>Streptophyta</taxon>
        <taxon>Embryophyta</taxon>
        <taxon>Tracheophyta</taxon>
        <taxon>Spermatophyta</taxon>
        <taxon>Magnoliopsida</taxon>
        <taxon>eudicotyledons</taxon>
        <taxon>Gunneridae</taxon>
        <taxon>Pentapetalae</taxon>
        <taxon>asterids</taxon>
        <taxon>lamiids</taxon>
        <taxon>Solanales</taxon>
        <taxon>Solanaceae</taxon>
        <taxon>Solanoideae</taxon>
        <taxon>Hyoscyameae</taxon>
        <taxon>Anisodus</taxon>
    </lineage>
</organism>
<keyword evidence="4" id="KW-0932">Cytokinin signaling pathway</keyword>
<feature type="region of interest" description="Disordered" evidence="7">
    <location>
        <begin position="1"/>
        <end position="144"/>
    </location>
</feature>
<protein>
    <submittedName>
        <fullName evidence="8">Uncharacterized protein</fullName>
    </submittedName>
</protein>
<evidence type="ECO:0000256" key="4">
    <source>
        <dbReference type="ARBA" id="ARBA00022864"/>
    </source>
</evidence>
<evidence type="ECO:0000256" key="6">
    <source>
        <dbReference type="ARBA" id="ARBA00024199"/>
    </source>
</evidence>
<dbReference type="AlphaFoldDB" id="A0AAE1RFZ9"/>
<keyword evidence="9" id="KW-1185">Reference proteome</keyword>
<evidence type="ECO:0000313" key="8">
    <source>
        <dbReference type="EMBL" id="KAK4350391.1"/>
    </source>
</evidence>